<dbReference type="EMBL" id="CAEZVV010000143">
    <property type="protein sequence ID" value="CAB4656328.1"/>
    <property type="molecule type" value="Genomic_DNA"/>
</dbReference>
<evidence type="ECO:0000313" key="4">
    <source>
        <dbReference type="EMBL" id="CAB4656328.1"/>
    </source>
</evidence>
<proteinExistence type="predicted"/>
<gene>
    <name evidence="2" type="ORF">UFOPK1603_00614</name>
    <name evidence="3" type="ORF">UFOPK1711_01969</name>
    <name evidence="4" type="ORF">UFOPK2143_01570</name>
    <name evidence="5" type="ORF">UFOPK2350_00364</name>
</gene>
<dbReference type="EMBL" id="CAEZTG010000043">
    <property type="protein sequence ID" value="CAB4561682.1"/>
    <property type="molecule type" value="Genomic_DNA"/>
</dbReference>
<feature type="transmembrane region" description="Helical" evidence="1">
    <location>
        <begin position="12"/>
        <end position="34"/>
    </location>
</feature>
<evidence type="ECO:0000313" key="5">
    <source>
        <dbReference type="EMBL" id="CAB4671353.1"/>
    </source>
</evidence>
<dbReference type="EMBL" id="CAEZXE010000020">
    <property type="protein sequence ID" value="CAB4671353.1"/>
    <property type="molecule type" value="Genomic_DNA"/>
</dbReference>
<evidence type="ECO:0000313" key="2">
    <source>
        <dbReference type="EMBL" id="CAB4561682.1"/>
    </source>
</evidence>
<evidence type="ECO:0000256" key="1">
    <source>
        <dbReference type="SAM" id="Phobius"/>
    </source>
</evidence>
<accession>A0A6J6DCN7</accession>
<keyword evidence="1" id="KW-0472">Membrane</keyword>
<name>A0A6J6DCN7_9ZZZZ</name>
<keyword evidence="1" id="KW-1133">Transmembrane helix</keyword>
<protein>
    <submittedName>
        <fullName evidence="2">Unannotated protein</fullName>
    </submittedName>
</protein>
<dbReference type="EMBL" id="CAEZTR010000206">
    <property type="protein sequence ID" value="CAB4593631.1"/>
    <property type="molecule type" value="Genomic_DNA"/>
</dbReference>
<evidence type="ECO:0000313" key="3">
    <source>
        <dbReference type="EMBL" id="CAB4593631.1"/>
    </source>
</evidence>
<keyword evidence="1" id="KW-0812">Transmembrane</keyword>
<sequence length="54" mass="5913">MSTTFDVAQATGTWPFVAAAWAVVFGGMGAYALVTVVRGRRLSKQVPPEKRRWS</sequence>
<dbReference type="AlphaFoldDB" id="A0A6J6DCN7"/>
<organism evidence="2">
    <name type="scientific">freshwater metagenome</name>
    <dbReference type="NCBI Taxonomy" id="449393"/>
    <lineage>
        <taxon>unclassified sequences</taxon>
        <taxon>metagenomes</taxon>
        <taxon>ecological metagenomes</taxon>
    </lineage>
</organism>
<reference evidence="2" key="1">
    <citation type="submission" date="2020-05" db="EMBL/GenBank/DDBJ databases">
        <authorList>
            <person name="Chiriac C."/>
            <person name="Salcher M."/>
            <person name="Ghai R."/>
            <person name="Kavagutti S V."/>
        </authorList>
    </citation>
    <scope>NUCLEOTIDE SEQUENCE</scope>
</reference>